<feature type="compositionally biased region" description="Pro residues" evidence="1">
    <location>
        <begin position="150"/>
        <end position="166"/>
    </location>
</feature>
<feature type="compositionally biased region" description="Basic and acidic residues" evidence="1">
    <location>
        <begin position="99"/>
        <end position="114"/>
    </location>
</feature>
<dbReference type="VEuPathDB" id="VectorBase:PPAI005861"/>
<keyword evidence="3" id="KW-1185">Reference proteome</keyword>
<evidence type="ECO:0000313" key="3">
    <source>
        <dbReference type="Proteomes" id="UP000092462"/>
    </source>
</evidence>
<name>A0A1B0DD90_PHLPP</name>
<dbReference type="Proteomes" id="UP000092462">
    <property type="component" value="Unassembled WGS sequence"/>
</dbReference>
<dbReference type="AlphaFoldDB" id="A0A1B0DD90"/>
<feature type="compositionally biased region" description="Polar residues" evidence="1">
    <location>
        <begin position="86"/>
        <end position="98"/>
    </location>
</feature>
<feature type="compositionally biased region" description="Basic and acidic residues" evidence="1">
    <location>
        <begin position="337"/>
        <end position="355"/>
    </location>
</feature>
<feature type="compositionally biased region" description="Polar residues" evidence="1">
    <location>
        <begin position="222"/>
        <end position="245"/>
    </location>
</feature>
<evidence type="ECO:0000256" key="1">
    <source>
        <dbReference type="SAM" id="MobiDB-lite"/>
    </source>
</evidence>
<dbReference type="EnsemblMetazoa" id="PPAI005861-RA">
    <property type="protein sequence ID" value="PPAI005861-PA"/>
    <property type="gene ID" value="PPAI005861"/>
</dbReference>
<sequence length="367" mass="41775">MIAVVMGIKLRWFRHRLNFDRLPTAPKRDSTEDNVVVTGFYRKSFDFDNFIAIERPQSLPPIRLDKRPTQRNSHLMRNTILTIENSLPVSEISESTTGNDKENTTNQTEMKENAVENATVAKKKAPRPPKEPVQAKVLEEPRNHVEVPVQEPPAKTPTPVEVPRPPRISQAEAVPKKRGLFSSKSPESKNKVTKVRVLKQKHIKDKDKVVVVQKKKDRPSVLQENITSSPKSPSSDKILAESTTFAPVIIPRNPKPPKEPQEQPADDKKPGREVKQLQFAPDDEIIGQSDNYDSWDLVSKHRQSLNHLSNAPAPKPRPRDSVAYHRQKALPMMLDLNEDRPPKTLREMHKEREKLSISSKEFSDTEA</sequence>
<reference evidence="2" key="1">
    <citation type="submission" date="2022-08" db="UniProtKB">
        <authorList>
            <consortium name="EnsemblMetazoa"/>
        </authorList>
    </citation>
    <scope>IDENTIFICATION</scope>
    <source>
        <strain evidence="2">Israel</strain>
    </source>
</reference>
<dbReference type="VEuPathDB" id="VectorBase:PPAPM1_000511"/>
<proteinExistence type="predicted"/>
<accession>A0A1B0DD90</accession>
<feature type="compositionally biased region" description="Basic residues" evidence="1">
    <location>
        <begin position="191"/>
        <end position="203"/>
    </location>
</feature>
<dbReference type="EMBL" id="AJVK01031780">
    <property type="status" value="NOT_ANNOTATED_CDS"/>
    <property type="molecule type" value="Genomic_DNA"/>
</dbReference>
<organism evidence="2 3">
    <name type="scientific">Phlebotomus papatasi</name>
    <name type="common">Sandfly</name>
    <dbReference type="NCBI Taxonomy" id="29031"/>
    <lineage>
        <taxon>Eukaryota</taxon>
        <taxon>Metazoa</taxon>
        <taxon>Ecdysozoa</taxon>
        <taxon>Arthropoda</taxon>
        <taxon>Hexapoda</taxon>
        <taxon>Insecta</taxon>
        <taxon>Pterygota</taxon>
        <taxon>Neoptera</taxon>
        <taxon>Endopterygota</taxon>
        <taxon>Diptera</taxon>
        <taxon>Nematocera</taxon>
        <taxon>Psychodoidea</taxon>
        <taxon>Psychodidae</taxon>
        <taxon>Phlebotomus</taxon>
        <taxon>Phlebotomus</taxon>
    </lineage>
</organism>
<protein>
    <submittedName>
        <fullName evidence="2">Uncharacterized protein</fullName>
    </submittedName>
</protein>
<feature type="region of interest" description="Disordered" evidence="1">
    <location>
        <begin position="306"/>
        <end position="325"/>
    </location>
</feature>
<feature type="region of interest" description="Disordered" evidence="1">
    <location>
        <begin position="331"/>
        <end position="367"/>
    </location>
</feature>
<evidence type="ECO:0000313" key="2">
    <source>
        <dbReference type="EnsemblMetazoa" id="PPAI005861-PA"/>
    </source>
</evidence>
<feature type="compositionally biased region" description="Basic and acidic residues" evidence="1">
    <location>
        <begin position="256"/>
        <end position="275"/>
    </location>
</feature>
<feature type="region of interest" description="Disordered" evidence="1">
    <location>
        <begin position="86"/>
        <end position="291"/>
    </location>
</feature>